<reference evidence="3" key="1">
    <citation type="journal article" date="2020" name="Mol. Plant Microbe Interact.">
        <title>Genome Sequence of the Biocontrol Agent Coniothyrium minitans strain Conio (IMI 134523).</title>
        <authorList>
            <person name="Patel D."/>
            <person name="Shittu T.A."/>
            <person name="Baroncelli R."/>
            <person name="Muthumeenakshi S."/>
            <person name="Osborne T.H."/>
            <person name="Janganan T.K."/>
            <person name="Sreenivasaprasad S."/>
        </authorList>
    </citation>
    <scope>NUCLEOTIDE SEQUENCE</scope>
    <source>
        <strain evidence="3">Conio</strain>
    </source>
</reference>
<dbReference type="Gene3D" id="1.50.10.10">
    <property type="match status" value="1"/>
</dbReference>
<evidence type="ECO:0000259" key="2">
    <source>
        <dbReference type="Pfam" id="PF19291"/>
    </source>
</evidence>
<dbReference type="SUPFAM" id="SSF48208">
    <property type="entry name" value="Six-hairpin glycosidases"/>
    <property type="match status" value="1"/>
</dbReference>
<keyword evidence="4" id="KW-1185">Reference proteome</keyword>
<dbReference type="OrthoDB" id="406733at2759"/>
<proteinExistence type="predicted"/>
<dbReference type="PANTHER" id="PTHR31616:SF0">
    <property type="entry name" value="GLUCAN 1,4-ALPHA-GLUCOSIDASE"/>
    <property type="match status" value="1"/>
</dbReference>
<feature type="domain" description="GH15-like" evidence="1">
    <location>
        <begin position="289"/>
        <end position="666"/>
    </location>
</feature>
<evidence type="ECO:0000313" key="4">
    <source>
        <dbReference type="Proteomes" id="UP000756921"/>
    </source>
</evidence>
<dbReference type="Proteomes" id="UP000756921">
    <property type="component" value="Unassembled WGS sequence"/>
</dbReference>
<protein>
    <submittedName>
        <fullName evidence="3">Glycosyl hydrolase</fullName>
    </submittedName>
</protein>
<dbReference type="PANTHER" id="PTHR31616">
    <property type="entry name" value="TREHALASE"/>
    <property type="match status" value="1"/>
</dbReference>
<dbReference type="EMBL" id="WJXW01000009">
    <property type="protein sequence ID" value="KAF9733328.1"/>
    <property type="molecule type" value="Genomic_DNA"/>
</dbReference>
<name>A0A9P6KN82_9PLEO</name>
<evidence type="ECO:0000259" key="1">
    <source>
        <dbReference type="Pfam" id="PF00723"/>
    </source>
</evidence>
<gene>
    <name evidence="3" type="ORF">PMIN01_09011</name>
</gene>
<dbReference type="AlphaFoldDB" id="A0A9P6KN82"/>
<dbReference type="Pfam" id="PF19291">
    <property type="entry name" value="TREH_N"/>
    <property type="match status" value="1"/>
</dbReference>
<dbReference type="Pfam" id="PF00723">
    <property type="entry name" value="Glyco_hydro_15"/>
    <property type="match status" value="1"/>
</dbReference>
<dbReference type="GO" id="GO:0004553">
    <property type="term" value="F:hydrolase activity, hydrolyzing O-glycosyl compounds"/>
    <property type="evidence" value="ECO:0007669"/>
    <property type="project" value="UniProtKB-ARBA"/>
</dbReference>
<keyword evidence="3" id="KW-0378">Hydrolase</keyword>
<feature type="domain" description="Trehalase-like N-terminal" evidence="2">
    <location>
        <begin position="19"/>
        <end position="150"/>
    </location>
</feature>
<dbReference type="InterPro" id="IPR008928">
    <property type="entry name" value="6-hairpin_glycosidase_sf"/>
</dbReference>
<accession>A0A9P6KN82</accession>
<evidence type="ECO:0000313" key="3">
    <source>
        <dbReference type="EMBL" id="KAF9733328.1"/>
    </source>
</evidence>
<dbReference type="GO" id="GO:0005975">
    <property type="term" value="P:carbohydrate metabolic process"/>
    <property type="evidence" value="ECO:0007669"/>
    <property type="project" value="InterPro"/>
</dbReference>
<comment type="caution">
    <text evidence="3">The sequence shown here is derived from an EMBL/GenBank/DDBJ whole genome shotgun (WGS) entry which is preliminary data.</text>
</comment>
<dbReference type="InterPro" id="IPR011613">
    <property type="entry name" value="GH15-like"/>
</dbReference>
<dbReference type="InterPro" id="IPR012341">
    <property type="entry name" value="6hp_glycosidase-like_sf"/>
</dbReference>
<sequence length="677" mass="76355">MPQGTTHADGAPSIRGGTGYMPVENYGLIGNMRTSALVATDGGVDMMCWPDFDSPSIFARMLDKDKGGHFSVGPAAGQLCTTKQQYLPSSNILQTRHLHEDGVMNVIDFFPRPNSATADAAYHEKVVHGKQRGEICKDQEQRPDLKKWLVRRVESLRGEVEVEVELFPAFNYAQETHTTEVDNEGRHATFKSKNLSLSCTIAINDEDSSVGLEQPSVTFSKESSSNHLGDGVIARFRLLEGQSVVFILHDEQDTVPADIATAVVDEVQKTTHKFWVRWIAQSKYHGRWESYVTRSLLILKLLTYEPTGAIVAAPTFSLPEDFGGTRNWDYRYSWVRDSSFTIYIFLRMGFKFEAEAYTSFIFQRIAETKVKKGPLPIMFTIRGETDIPEIELTHLEGYRASKPVRIGNGAAFHQQLDIYGELMDGIYLSNRLGKPISYDQWLSVREITDYVCQIWQEKDMSIWEVRNAKQNFVYSKIMLWVAVDRALRLAEKRCFPCPQRQEWYRVRDAIMEEVMEKGYNKELGAFIQSYEANDVLDSAVLIAPLVFFVSPNDPRFLGTLDHILKAPEKGGLTSTGLVYRYNSAKSDDGVGGREGAFSMCTFWLVEALTRAGAYEGKYLPQAVTIFENILSFGNHLRMFSEEIARSGEQLGNTPQAFSHLALISAAFNLDRTLGSPR</sequence>
<dbReference type="InterPro" id="IPR045582">
    <property type="entry name" value="Trehalase-like_N"/>
</dbReference>
<organism evidence="3 4">
    <name type="scientific">Paraphaeosphaeria minitans</name>
    <dbReference type="NCBI Taxonomy" id="565426"/>
    <lineage>
        <taxon>Eukaryota</taxon>
        <taxon>Fungi</taxon>
        <taxon>Dikarya</taxon>
        <taxon>Ascomycota</taxon>
        <taxon>Pezizomycotina</taxon>
        <taxon>Dothideomycetes</taxon>
        <taxon>Pleosporomycetidae</taxon>
        <taxon>Pleosporales</taxon>
        <taxon>Massarineae</taxon>
        <taxon>Didymosphaeriaceae</taxon>
        <taxon>Paraphaeosphaeria</taxon>
    </lineage>
</organism>